<comment type="caution">
    <text evidence="2">The sequence shown here is derived from an EMBL/GenBank/DDBJ whole genome shotgun (WGS) entry which is preliminary data.</text>
</comment>
<protein>
    <submittedName>
        <fullName evidence="2">Uncharacterized protein</fullName>
    </submittedName>
</protein>
<dbReference type="AlphaFoldDB" id="A0A8J5RAM0"/>
<evidence type="ECO:0000256" key="1">
    <source>
        <dbReference type="SAM" id="MobiDB-lite"/>
    </source>
</evidence>
<feature type="region of interest" description="Disordered" evidence="1">
    <location>
        <begin position="88"/>
        <end position="109"/>
    </location>
</feature>
<name>A0A8J5RAM0_ZIZPA</name>
<proteinExistence type="predicted"/>
<feature type="compositionally biased region" description="Polar residues" evidence="1">
    <location>
        <begin position="88"/>
        <end position="102"/>
    </location>
</feature>
<dbReference type="Proteomes" id="UP000729402">
    <property type="component" value="Unassembled WGS sequence"/>
</dbReference>
<sequence>MMELNKETHANRDQITASRPIVLQDSVKRRQKEEHQIGQFCPVAPPPRTSQNTRDFFGLQEAAQFERNQPARNVQPPLPSYRGSEILTNSTRNAGTSHSQSILGKRPAESFFRPPPLDAADDMAAVARGPQCSLETSDLLSLVESVGTPEFLANSEMVLGSGTSLYEPRFAAAAAAAPVLFPVTSSNSVPEPSSLLLGLKEVNDDENGKGTDVWSYWNCAAIARTMERMRMRETTTQESLALPVKTLDLDGQGCSTNTMKQRRL</sequence>
<keyword evidence="3" id="KW-1185">Reference proteome</keyword>
<feature type="region of interest" description="Disordered" evidence="1">
    <location>
        <begin position="1"/>
        <end position="20"/>
    </location>
</feature>
<dbReference type="OrthoDB" id="696595at2759"/>
<gene>
    <name evidence="2" type="ORF">GUJ93_ZPchr0008g13293</name>
</gene>
<reference evidence="2" key="2">
    <citation type="submission" date="2021-02" db="EMBL/GenBank/DDBJ databases">
        <authorList>
            <person name="Kimball J.A."/>
            <person name="Haas M.W."/>
            <person name="Macchietto M."/>
            <person name="Kono T."/>
            <person name="Duquette J."/>
            <person name="Shao M."/>
        </authorList>
    </citation>
    <scope>NUCLEOTIDE SEQUENCE</scope>
    <source>
        <tissue evidence="2">Fresh leaf tissue</tissue>
    </source>
</reference>
<feature type="compositionally biased region" description="Basic and acidic residues" evidence="1">
    <location>
        <begin position="1"/>
        <end position="12"/>
    </location>
</feature>
<accession>A0A8J5RAM0</accession>
<reference evidence="2" key="1">
    <citation type="journal article" date="2021" name="bioRxiv">
        <title>Whole Genome Assembly and Annotation of Northern Wild Rice, Zizania palustris L., Supports a Whole Genome Duplication in the Zizania Genus.</title>
        <authorList>
            <person name="Haas M."/>
            <person name="Kono T."/>
            <person name="Macchietto M."/>
            <person name="Millas R."/>
            <person name="McGilp L."/>
            <person name="Shao M."/>
            <person name="Duquette J."/>
            <person name="Hirsch C.N."/>
            <person name="Kimball J."/>
        </authorList>
    </citation>
    <scope>NUCLEOTIDE SEQUENCE</scope>
    <source>
        <tissue evidence="2">Fresh leaf tissue</tissue>
    </source>
</reference>
<evidence type="ECO:0000313" key="3">
    <source>
        <dbReference type="Proteomes" id="UP000729402"/>
    </source>
</evidence>
<dbReference type="EMBL" id="JAAALK010000290">
    <property type="protein sequence ID" value="KAG8045837.1"/>
    <property type="molecule type" value="Genomic_DNA"/>
</dbReference>
<organism evidence="2 3">
    <name type="scientific">Zizania palustris</name>
    <name type="common">Northern wild rice</name>
    <dbReference type="NCBI Taxonomy" id="103762"/>
    <lineage>
        <taxon>Eukaryota</taxon>
        <taxon>Viridiplantae</taxon>
        <taxon>Streptophyta</taxon>
        <taxon>Embryophyta</taxon>
        <taxon>Tracheophyta</taxon>
        <taxon>Spermatophyta</taxon>
        <taxon>Magnoliopsida</taxon>
        <taxon>Liliopsida</taxon>
        <taxon>Poales</taxon>
        <taxon>Poaceae</taxon>
        <taxon>BOP clade</taxon>
        <taxon>Oryzoideae</taxon>
        <taxon>Oryzeae</taxon>
        <taxon>Zizaniinae</taxon>
        <taxon>Zizania</taxon>
    </lineage>
</organism>
<evidence type="ECO:0000313" key="2">
    <source>
        <dbReference type="EMBL" id="KAG8045837.1"/>
    </source>
</evidence>